<dbReference type="InterPro" id="IPR051760">
    <property type="entry name" value="KMT5A"/>
</dbReference>
<evidence type="ECO:0000313" key="3">
    <source>
        <dbReference type="EMBL" id="KAL3831187.1"/>
    </source>
</evidence>
<comment type="caution">
    <text evidence="5">The sequence shown here is derived from an EMBL/GenBank/DDBJ whole genome shotgun (WGS) entry which is preliminary data.</text>
</comment>
<reference evidence="5 7" key="1">
    <citation type="submission" date="2024-11" db="EMBL/GenBank/DDBJ databases">
        <title>Chromosome-level genome assembly of the freshwater bivalve Anodonta woodiana.</title>
        <authorList>
            <person name="Chen X."/>
        </authorList>
    </citation>
    <scope>NUCLEOTIDE SEQUENCE [LARGE SCALE GENOMIC DNA]</scope>
    <source>
        <strain evidence="5">MN2024</strain>
        <tissue evidence="5">Gills</tissue>
    </source>
</reference>
<feature type="region of interest" description="Disordered" evidence="1">
    <location>
        <begin position="448"/>
        <end position="468"/>
    </location>
</feature>
<evidence type="ECO:0000313" key="7">
    <source>
        <dbReference type="Proteomes" id="UP001634394"/>
    </source>
</evidence>
<feature type="compositionally biased region" description="Low complexity" evidence="1">
    <location>
        <begin position="449"/>
        <end position="462"/>
    </location>
</feature>
<dbReference type="EMBL" id="JBJQND010000021">
    <property type="protein sequence ID" value="KAL3831187.1"/>
    <property type="molecule type" value="Genomic_DNA"/>
</dbReference>
<feature type="region of interest" description="Disordered" evidence="1">
    <location>
        <begin position="507"/>
        <end position="541"/>
    </location>
</feature>
<keyword evidence="7" id="KW-1185">Reference proteome</keyword>
<protein>
    <recommendedName>
        <fullName evidence="2">SET domain-containing protein</fullName>
    </recommendedName>
</protein>
<evidence type="ECO:0000313" key="4">
    <source>
        <dbReference type="EMBL" id="KAL3831191.1"/>
    </source>
</evidence>
<dbReference type="EMBL" id="JBJQND010000021">
    <property type="protein sequence ID" value="KAL3831201.1"/>
    <property type="molecule type" value="Genomic_DNA"/>
</dbReference>
<dbReference type="SMART" id="SM00317">
    <property type="entry name" value="SET"/>
    <property type="match status" value="1"/>
</dbReference>
<dbReference type="Pfam" id="PF00856">
    <property type="entry name" value="SET"/>
    <property type="match status" value="1"/>
</dbReference>
<accession>A0ABD3T2R6</accession>
<dbReference type="PANTHER" id="PTHR46167:SF1">
    <property type="entry name" value="N-LYSINE METHYLTRANSFERASE KMT5A"/>
    <property type="match status" value="1"/>
</dbReference>
<dbReference type="InterPro" id="IPR046341">
    <property type="entry name" value="SET_dom_sf"/>
</dbReference>
<evidence type="ECO:0000313" key="5">
    <source>
        <dbReference type="EMBL" id="KAL3831197.1"/>
    </source>
</evidence>
<feature type="compositionally biased region" description="Low complexity" evidence="1">
    <location>
        <begin position="44"/>
        <end position="74"/>
    </location>
</feature>
<evidence type="ECO:0000256" key="1">
    <source>
        <dbReference type="SAM" id="MobiDB-lite"/>
    </source>
</evidence>
<dbReference type="PROSITE" id="PS50280">
    <property type="entry name" value="SET"/>
    <property type="match status" value="1"/>
</dbReference>
<dbReference type="EMBL" id="JBJQND010000021">
    <property type="protein sequence ID" value="KAL3831197.1"/>
    <property type="molecule type" value="Genomic_DNA"/>
</dbReference>
<gene>
    <name evidence="3" type="ORF">ACJMK2_044762</name>
    <name evidence="4" type="ORF">ACJMK2_044766</name>
    <name evidence="5" type="ORF">ACJMK2_044772</name>
    <name evidence="6" type="ORF">ACJMK2_044776</name>
</gene>
<proteinExistence type="predicted"/>
<feature type="region of interest" description="Disordered" evidence="1">
    <location>
        <begin position="28"/>
        <end position="74"/>
    </location>
</feature>
<dbReference type="EMBL" id="JBJQND010000021">
    <property type="protein sequence ID" value="KAL3831191.1"/>
    <property type="molecule type" value="Genomic_DNA"/>
</dbReference>
<dbReference type="SUPFAM" id="SSF82199">
    <property type="entry name" value="SET domain"/>
    <property type="match status" value="1"/>
</dbReference>
<dbReference type="Proteomes" id="UP001634394">
    <property type="component" value="Unassembled WGS sequence"/>
</dbReference>
<feature type="compositionally biased region" description="Low complexity" evidence="1">
    <location>
        <begin position="525"/>
        <end position="537"/>
    </location>
</feature>
<feature type="domain" description="SET" evidence="2">
    <location>
        <begin position="825"/>
        <end position="955"/>
    </location>
</feature>
<dbReference type="InterPro" id="IPR001214">
    <property type="entry name" value="SET_dom"/>
</dbReference>
<dbReference type="PANTHER" id="PTHR46167">
    <property type="entry name" value="N-LYSINE METHYLTRANSFERASE KMT5A"/>
    <property type="match status" value="1"/>
</dbReference>
<dbReference type="Gene3D" id="2.170.270.10">
    <property type="entry name" value="SET domain"/>
    <property type="match status" value="1"/>
</dbReference>
<dbReference type="AlphaFoldDB" id="A0ABD3T2R6"/>
<organism evidence="5 7">
    <name type="scientific">Sinanodonta woodiana</name>
    <name type="common">Chinese pond mussel</name>
    <name type="synonym">Anodonta woodiana</name>
    <dbReference type="NCBI Taxonomy" id="1069815"/>
    <lineage>
        <taxon>Eukaryota</taxon>
        <taxon>Metazoa</taxon>
        <taxon>Spiralia</taxon>
        <taxon>Lophotrochozoa</taxon>
        <taxon>Mollusca</taxon>
        <taxon>Bivalvia</taxon>
        <taxon>Autobranchia</taxon>
        <taxon>Heteroconchia</taxon>
        <taxon>Palaeoheterodonta</taxon>
        <taxon>Unionida</taxon>
        <taxon>Unionoidea</taxon>
        <taxon>Unionidae</taxon>
        <taxon>Unioninae</taxon>
        <taxon>Sinanodonta</taxon>
    </lineage>
</organism>
<evidence type="ECO:0000313" key="6">
    <source>
        <dbReference type="EMBL" id="KAL3831201.1"/>
    </source>
</evidence>
<sequence>MCVCVCVCSSVTVYDLTFQLLPWRNGENKSAGRWTRHPKSVSSPAALKTTPPAKTTTVNMTTSPSGSTASPPAAKKIKTYASVASSPAMEILPPLPVSPSLIALPLGNLSHSPVSIKKQDKLKKFCLTQMQRKKVAPIQSHRAGKASRSMQKKCEVLKISSHTTCDAEMLPLRSTVVELAELTPTTLNVGSPLEVSVVSEIPDMVTSPFPKAKDATKEVEPILMVGEATKEAEPPIMVSKNANIQSSLKAAVSDKRKYNKSKPVRPTIFSNTSSYTSRSGVCPICFKPVERLQRHLHRTCLPKVYSQSQSIRFLAMEQDRHKIWRNSVTIESNLLRDCVAGPNNEPCLTLDYVLRHIESVGGLVCRDLPSTFCKQINRSISVAPSSLDKPVAKPQSSPIAGPSGVAAANTVPLSGSPVAGPSRVAAANTVSLSGSPVAGPSRVAAANTVPLSGSPVAGPSGASHDRRMSDARRQLFDDDNEESLSLQMTFMEATEDVMDPVVSVLANQTSKKRTSPSSDEDDVPLSSVKKSLQSQSLANPDHQQVETLKLEDCPTLMQYKEHLKVILEPKQKFYVNNLVSNMYKILNFLDPVKENLDIIVDRNKVELFFKQLPQELVISSKLNYLKSFLRFLTFCEETEDIASKHPSLISHLPTVRMTLASIRFEIRRTSKKRSDKSHETKVAKTKKTSKSDSSSYLDLYYKIVARTFKISVDDKLPLVSQIQEILCKTNTAVKLDKSDLTKIRDRFKYQRIMLRIAHTITCFPRSRPSEAQIDSFLKEKGWTQKRILNDVLKRWQPSDRRCATTQRQTNLENEWTECIKQQKWTKIIVRRADDPSMGNGVFAREPIAKGEVVCDYHGDLVSHAEGLERYHTYPENINHFMMFFELGGIKYCIDSNTDCKCHNASSKKTKGRLVNHSKTNPNVVCKPILLDGVPRVLLHAKVDIPLGTELKYDYGVAKDKLSREDGANEFLTM</sequence>
<evidence type="ECO:0000259" key="2">
    <source>
        <dbReference type="PROSITE" id="PS50280"/>
    </source>
</evidence>
<name>A0ABD3T2R6_SINWO</name>